<dbReference type="InterPro" id="IPR027410">
    <property type="entry name" value="TCP-1-like_intermed_sf"/>
</dbReference>
<dbReference type="FunFam" id="3.50.7.10:FF:000004">
    <property type="entry name" value="T-complex protein 1 subunit zeta"/>
    <property type="match status" value="1"/>
</dbReference>
<evidence type="ECO:0000256" key="7">
    <source>
        <dbReference type="RuleBase" id="RU004187"/>
    </source>
</evidence>
<proteinExistence type="inferred from homology"/>
<keyword evidence="3" id="KW-0963">Cytoplasm</keyword>
<evidence type="ECO:0000256" key="4">
    <source>
        <dbReference type="ARBA" id="ARBA00022741"/>
    </source>
</evidence>
<dbReference type="InParanoid" id="A0A672LYR9"/>
<dbReference type="InterPro" id="IPR017998">
    <property type="entry name" value="Chaperone_TCP-1"/>
</dbReference>
<dbReference type="SUPFAM" id="SSF52029">
    <property type="entry name" value="GroEL apical domain-like"/>
    <property type="match status" value="1"/>
</dbReference>
<dbReference type="Ensembl" id="ENSSGRT00000030010.1">
    <property type="protein sequence ID" value="ENSSGRP00000027910.1"/>
    <property type="gene ID" value="ENSSGRG00000015948.1"/>
</dbReference>
<dbReference type="InterPro" id="IPR012722">
    <property type="entry name" value="Chap_CCT_zeta"/>
</dbReference>
<dbReference type="PROSITE" id="PS00995">
    <property type="entry name" value="TCP1_3"/>
    <property type="match status" value="1"/>
</dbReference>
<keyword evidence="6 7" id="KW-0143">Chaperone</keyword>
<dbReference type="PROSITE" id="PS00750">
    <property type="entry name" value="TCP1_1"/>
    <property type="match status" value="1"/>
</dbReference>
<dbReference type="SUPFAM" id="SSF48592">
    <property type="entry name" value="GroEL equatorial domain-like"/>
    <property type="match status" value="1"/>
</dbReference>
<dbReference type="SUPFAM" id="SSF54849">
    <property type="entry name" value="GroEL-intermediate domain like"/>
    <property type="match status" value="1"/>
</dbReference>
<evidence type="ECO:0000313" key="9">
    <source>
        <dbReference type="Proteomes" id="UP000472262"/>
    </source>
</evidence>
<dbReference type="PANTHER" id="PTHR11353">
    <property type="entry name" value="CHAPERONIN"/>
    <property type="match status" value="1"/>
</dbReference>
<dbReference type="PROSITE" id="PS00751">
    <property type="entry name" value="TCP1_2"/>
    <property type="match status" value="1"/>
</dbReference>
<evidence type="ECO:0000256" key="3">
    <source>
        <dbReference type="ARBA" id="ARBA00022490"/>
    </source>
</evidence>
<dbReference type="Gene3D" id="1.10.560.10">
    <property type="entry name" value="GroEL-like equatorial domain"/>
    <property type="match status" value="2"/>
</dbReference>
<dbReference type="GO" id="GO:0005737">
    <property type="term" value="C:cytoplasm"/>
    <property type="evidence" value="ECO:0007669"/>
    <property type="project" value="UniProtKB-SubCell"/>
</dbReference>
<dbReference type="AlphaFoldDB" id="A0A672LYR9"/>
<dbReference type="Gene3D" id="3.50.7.10">
    <property type="entry name" value="GroEL"/>
    <property type="match status" value="1"/>
</dbReference>
<dbReference type="FunFam" id="1.10.560.10:FF:000022">
    <property type="entry name" value="T-complex protein 1 subunit zeta"/>
    <property type="match status" value="1"/>
</dbReference>
<accession>A0A672LYR9</accession>
<keyword evidence="4 7" id="KW-0547">Nucleotide-binding</keyword>
<name>A0A672LYR9_SINGR</name>
<evidence type="ECO:0000256" key="2">
    <source>
        <dbReference type="ARBA" id="ARBA00008020"/>
    </source>
</evidence>
<dbReference type="GO" id="GO:0051082">
    <property type="term" value="F:unfolded protein binding"/>
    <property type="evidence" value="ECO:0007669"/>
    <property type="project" value="InterPro"/>
</dbReference>
<evidence type="ECO:0000256" key="5">
    <source>
        <dbReference type="ARBA" id="ARBA00022840"/>
    </source>
</evidence>
<dbReference type="GO" id="GO:0005524">
    <property type="term" value="F:ATP binding"/>
    <property type="evidence" value="ECO:0007669"/>
    <property type="project" value="UniProtKB-KW"/>
</dbReference>
<keyword evidence="5 7" id="KW-0067">ATP-binding</keyword>
<dbReference type="PRINTS" id="PR00304">
    <property type="entry name" value="TCOMPLEXTCP1"/>
</dbReference>
<evidence type="ECO:0000313" key="8">
    <source>
        <dbReference type="Ensembl" id="ENSSGRP00000027910.1"/>
    </source>
</evidence>
<comment type="similarity">
    <text evidence="2 7">Belongs to the TCP-1 chaperonin family.</text>
</comment>
<reference evidence="8" key="2">
    <citation type="submission" date="2025-09" db="UniProtKB">
        <authorList>
            <consortium name="Ensembl"/>
        </authorList>
    </citation>
    <scope>IDENTIFICATION</scope>
</reference>
<dbReference type="Gene3D" id="3.30.260.10">
    <property type="entry name" value="TCP-1-like chaperonin intermediate domain"/>
    <property type="match status" value="1"/>
</dbReference>
<protein>
    <submittedName>
        <fullName evidence="8">Chaperonin containing TCP1, subunit 6A (zeta 1)</fullName>
    </submittedName>
</protein>
<dbReference type="CDD" id="cd03342">
    <property type="entry name" value="TCP1_zeta"/>
    <property type="match status" value="1"/>
</dbReference>
<dbReference type="GO" id="GO:0016887">
    <property type="term" value="F:ATP hydrolysis activity"/>
    <property type="evidence" value="ECO:0007669"/>
    <property type="project" value="InterPro"/>
</dbReference>
<organism evidence="8 9">
    <name type="scientific">Sinocyclocheilus grahami</name>
    <name type="common">Dianchi golden-line fish</name>
    <name type="synonym">Barbus grahami</name>
    <dbReference type="NCBI Taxonomy" id="75366"/>
    <lineage>
        <taxon>Eukaryota</taxon>
        <taxon>Metazoa</taxon>
        <taxon>Chordata</taxon>
        <taxon>Craniata</taxon>
        <taxon>Vertebrata</taxon>
        <taxon>Euteleostomi</taxon>
        <taxon>Actinopterygii</taxon>
        <taxon>Neopterygii</taxon>
        <taxon>Teleostei</taxon>
        <taxon>Ostariophysi</taxon>
        <taxon>Cypriniformes</taxon>
        <taxon>Cyprinidae</taxon>
        <taxon>Cyprininae</taxon>
        <taxon>Sinocyclocheilus</taxon>
    </lineage>
</organism>
<dbReference type="InterPro" id="IPR027409">
    <property type="entry name" value="GroEL-like_apical_dom_sf"/>
</dbReference>
<dbReference type="InterPro" id="IPR027413">
    <property type="entry name" value="GROEL-like_equatorial_sf"/>
</dbReference>
<dbReference type="InterPro" id="IPR002423">
    <property type="entry name" value="Cpn60/GroEL/TCP-1"/>
</dbReference>
<dbReference type="Pfam" id="PF00118">
    <property type="entry name" value="Cpn60_TCP1"/>
    <property type="match status" value="1"/>
</dbReference>
<dbReference type="Proteomes" id="UP000472262">
    <property type="component" value="Unassembled WGS sequence"/>
</dbReference>
<evidence type="ECO:0000256" key="1">
    <source>
        <dbReference type="ARBA" id="ARBA00004496"/>
    </source>
</evidence>
<dbReference type="InterPro" id="IPR002194">
    <property type="entry name" value="Chaperonin_TCP-1_CS"/>
</dbReference>
<reference evidence="8" key="1">
    <citation type="submission" date="2025-08" db="UniProtKB">
        <authorList>
            <consortium name="Ensembl"/>
        </authorList>
    </citation>
    <scope>IDENTIFICATION</scope>
</reference>
<comment type="subcellular location">
    <subcellularLocation>
        <location evidence="1">Cytoplasm</location>
    </subcellularLocation>
</comment>
<sequence>MSAVKALNPKAEVARAHAALAVNISAARGLQDVLKSNLGPKGTMKMLVSGAGDIKLTKDGNVLLHEMQIQHPTASLIAKVATAQDDITGDGTTSNVLIIGELLKQADLYVSEGLHPRVIAEGFEAAKDKALEVLEEVKVMKEMDRETLINVARTSLRTKVHRELADLLTEAVVDAVLAIRKPNEPIDLYMVEIMEMRHKTDTVRSMAILGVARPEMKNCNRIKKREIPSLEVNSGFFYKSAGERDKLVKAERKFIEDRVMKIIELKNKVCADTKKGFVVINQKGIDPFSLDALAKEGIVALRRAKRRNMERLTLACGGVAMNSLDDLTAECLGHAGLVYEHTLGEEKYTFIEKCGNPRSVVAGGGAFEVALADALVKHKPKVKGRAQLGVQAFADALLIIPKVLAQNSGFDPQETLVKLQSEFKETGELVGVDLSTGTWRDTSHHGKIIFLYHSVFASNFDIIQSNLDEKLLSSDNIVTVVLKVSYCQN</sequence>
<evidence type="ECO:0000256" key="6">
    <source>
        <dbReference type="ARBA" id="ARBA00023186"/>
    </source>
</evidence>
<keyword evidence="9" id="KW-1185">Reference proteome</keyword>
<dbReference type="FunFam" id="3.30.260.10:FF:000029">
    <property type="entry name" value="Chaperonin containing TCP1 subunit 6B"/>
    <property type="match status" value="1"/>
</dbReference>
<dbReference type="GO" id="GO:0140662">
    <property type="term" value="F:ATP-dependent protein folding chaperone"/>
    <property type="evidence" value="ECO:0007669"/>
    <property type="project" value="InterPro"/>
</dbReference>